<dbReference type="RefSeq" id="WP_137423058.1">
    <property type="nucleotide sequence ID" value="NZ_CP040098.1"/>
</dbReference>
<accession>A0A4P8L048</accession>
<reference evidence="4 5" key="1">
    <citation type="submission" date="2019-05" db="EMBL/GenBank/DDBJ databases">
        <title>The Complete Genome Sequence of the n-alkane-degrading Desulfoglaeba alkanexedens ALDC reveals multiple alkylsuccinate synthase gene clusters.</title>
        <authorList>
            <person name="Callaghan A.V."/>
            <person name="Davidova I.A."/>
            <person name="Duncan K.E."/>
            <person name="Morris B."/>
            <person name="McInerney M.J."/>
        </authorList>
    </citation>
    <scope>NUCLEOTIDE SEQUENCE [LARGE SCALE GENOMIC DNA]</scope>
    <source>
        <strain evidence="4 5">ALDC</strain>
    </source>
</reference>
<feature type="region of interest" description="Disordered" evidence="1">
    <location>
        <begin position="368"/>
        <end position="392"/>
    </location>
</feature>
<dbReference type="EMBL" id="CP040098">
    <property type="protein sequence ID" value="QCQ21089.1"/>
    <property type="molecule type" value="Genomic_DNA"/>
</dbReference>
<feature type="compositionally biased region" description="Polar residues" evidence="1">
    <location>
        <begin position="376"/>
        <end position="392"/>
    </location>
</feature>
<protein>
    <submittedName>
        <fullName evidence="4">Uncharacterized protein</fullName>
    </submittedName>
</protein>
<keyword evidence="5" id="KW-1185">Reference proteome</keyword>
<dbReference type="KEGG" id="dax:FDQ92_02055"/>
<dbReference type="Pfam" id="PF21739">
    <property type="entry name" value="DUF6866_N"/>
    <property type="match status" value="1"/>
</dbReference>
<dbReference type="Pfam" id="PF21740">
    <property type="entry name" value="DUF6866_C"/>
    <property type="match status" value="1"/>
</dbReference>
<evidence type="ECO:0000256" key="1">
    <source>
        <dbReference type="SAM" id="MobiDB-lite"/>
    </source>
</evidence>
<evidence type="ECO:0000313" key="5">
    <source>
        <dbReference type="Proteomes" id="UP000298602"/>
    </source>
</evidence>
<dbReference type="InterPro" id="IPR049200">
    <property type="entry name" value="DUF6866_C"/>
</dbReference>
<dbReference type="InterPro" id="IPR054640">
    <property type="entry name" value="Sfum_1244-like"/>
</dbReference>
<evidence type="ECO:0000259" key="3">
    <source>
        <dbReference type="Pfam" id="PF21740"/>
    </source>
</evidence>
<reference evidence="4 5" key="2">
    <citation type="submission" date="2019-05" db="EMBL/GenBank/DDBJ databases">
        <authorList>
            <person name="Suflita J.M."/>
            <person name="Marks C.R."/>
        </authorList>
    </citation>
    <scope>NUCLEOTIDE SEQUENCE [LARGE SCALE GENOMIC DNA]</scope>
    <source>
        <strain evidence="4 5">ALDC</strain>
    </source>
</reference>
<dbReference type="InterPro" id="IPR049199">
    <property type="entry name" value="DUF6866_N"/>
</dbReference>
<feature type="domain" description="DUF6866" evidence="3">
    <location>
        <begin position="165"/>
        <end position="352"/>
    </location>
</feature>
<feature type="domain" description="DUF6866" evidence="2">
    <location>
        <begin position="8"/>
        <end position="159"/>
    </location>
</feature>
<dbReference type="AlphaFoldDB" id="A0A4P8L048"/>
<proteinExistence type="predicted"/>
<sequence length="392" mass="43913">MSSDISAIAAQVQHNCHVSDANFGSTFSLCGFLLRLRELYKWESGLSPWEEPEPATLLKWIEDRESFWEPLFDQEFRPITWNGTAFDPFDAEGINRTLRPRGYVYGAGYVTGMKPSFFLGELVSSKTIGELRVDVVGKELARDLFTSPAMRLENQIFARRQPMTAFLWGHLFEMKHSALNALQFAVGQYGVSLEELRRSPRDRASSIVAMAHAELDIWIHHELGEVFQEGFEVDTWREIVGSHAGTPVEIYARAIKDILADTHRHGLLGHIARHRLAASLAFYVAFLPPFSKILFPEILRAFKVFRTSGDWESIEDVRKKAYERTRSLAASLVTLHGQQAAKGSDWVRERILAELIEPLGVLKKSVPGGTGGWEVPSSSQGPAESGTSAGRP</sequence>
<dbReference type="OrthoDB" id="9777679at2"/>
<evidence type="ECO:0000259" key="2">
    <source>
        <dbReference type="Pfam" id="PF21739"/>
    </source>
</evidence>
<evidence type="ECO:0000313" key="4">
    <source>
        <dbReference type="EMBL" id="QCQ21089.1"/>
    </source>
</evidence>
<organism evidence="4 5">
    <name type="scientific">Desulfoglaeba alkanexedens ALDC</name>
    <dbReference type="NCBI Taxonomy" id="980445"/>
    <lineage>
        <taxon>Bacteria</taxon>
        <taxon>Pseudomonadati</taxon>
        <taxon>Thermodesulfobacteriota</taxon>
        <taxon>Syntrophobacteria</taxon>
        <taxon>Syntrophobacterales</taxon>
        <taxon>Syntrophobacteraceae</taxon>
        <taxon>Desulfoglaeba</taxon>
    </lineage>
</organism>
<dbReference type="NCBIfam" id="NF045620">
    <property type="entry name" value="Sfum_1244_fam"/>
    <property type="match status" value="1"/>
</dbReference>
<name>A0A4P8L048_9BACT</name>
<dbReference type="Proteomes" id="UP000298602">
    <property type="component" value="Chromosome"/>
</dbReference>
<gene>
    <name evidence="4" type="ORF">FDQ92_02055</name>
</gene>